<gene>
    <name evidence="7" type="ORF">BJ085DRAFT_41404</name>
</gene>
<keyword evidence="4" id="KW-0862">Zinc</keyword>
<feature type="domain" description="C2H2-type" evidence="6">
    <location>
        <begin position="270"/>
        <end position="297"/>
    </location>
</feature>
<dbReference type="SUPFAM" id="SSF57667">
    <property type="entry name" value="beta-beta-alpha zinc fingers"/>
    <property type="match status" value="2"/>
</dbReference>
<dbReference type="SMART" id="SM00355">
    <property type="entry name" value="ZnF_C2H2"/>
    <property type="match status" value="6"/>
</dbReference>
<dbReference type="AlphaFoldDB" id="A0A4P9ZTM3"/>
<dbReference type="EMBL" id="ML002581">
    <property type="protein sequence ID" value="RKP36873.1"/>
    <property type="molecule type" value="Genomic_DNA"/>
</dbReference>
<evidence type="ECO:0000256" key="2">
    <source>
        <dbReference type="ARBA" id="ARBA00022737"/>
    </source>
</evidence>
<dbReference type="Gene3D" id="3.30.160.60">
    <property type="entry name" value="Classic Zinc Finger"/>
    <property type="match status" value="2"/>
</dbReference>
<dbReference type="GO" id="GO:0008270">
    <property type="term" value="F:zinc ion binding"/>
    <property type="evidence" value="ECO:0007669"/>
    <property type="project" value="UniProtKB-KW"/>
</dbReference>
<dbReference type="STRING" id="215637.A0A4P9ZTM3"/>
<dbReference type="InterPro" id="IPR013087">
    <property type="entry name" value="Znf_C2H2_type"/>
</dbReference>
<dbReference type="PANTHER" id="PTHR24379:SF121">
    <property type="entry name" value="C2H2-TYPE DOMAIN-CONTAINING PROTEIN"/>
    <property type="match status" value="1"/>
</dbReference>
<sequence length="321" mass="36093">MAASTNFFGVGKGQEEQFDQIDSTLPDINWVLEMMGQEDTSNYFDWNAFQNPSSHSLGHHGLDPTLIPPNHFCPDYPIGNFLELGIADDGKMSATALMSDNTRAEGHTASGPKPPGRGEEILGRGTSAAHSPIIPAARLSHFRVSDGSSPETASLSQLCPYCPRRIRDNQCYERHLRLHDANDTSAALLCEYCQGRFRTQGYLNRHRLTCRNPRTCPHCHRSFKHQTNFRRHCATNPCLKQNLCPTCQRIFSNAHQLATHVLQDCTKFAYQCSDCGGKFCDRDALRSHRKPKSGPPPPYTCANCHQLFTKKCLYNRHIKQC</sequence>
<dbReference type="Pfam" id="PF00096">
    <property type="entry name" value="zf-C2H2"/>
    <property type="match status" value="1"/>
</dbReference>
<reference evidence="8" key="1">
    <citation type="journal article" date="2018" name="Nat. Microbiol.">
        <title>Leveraging single-cell genomics to expand the fungal tree of life.</title>
        <authorList>
            <person name="Ahrendt S.R."/>
            <person name="Quandt C.A."/>
            <person name="Ciobanu D."/>
            <person name="Clum A."/>
            <person name="Salamov A."/>
            <person name="Andreopoulos B."/>
            <person name="Cheng J.F."/>
            <person name="Woyke T."/>
            <person name="Pelin A."/>
            <person name="Henrissat B."/>
            <person name="Reynolds N.K."/>
            <person name="Benny G.L."/>
            <person name="Smith M.E."/>
            <person name="James T.Y."/>
            <person name="Grigoriev I.V."/>
        </authorList>
    </citation>
    <scope>NUCLEOTIDE SEQUENCE [LARGE SCALE GENOMIC DNA]</scope>
    <source>
        <strain evidence="8">RSA 468</strain>
    </source>
</reference>
<dbReference type="PROSITE" id="PS50157">
    <property type="entry name" value="ZINC_FINGER_C2H2_2"/>
    <property type="match status" value="1"/>
</dbReference>
<dbReference type="PROSITE" id="PS00028">
    <property type="entry name" value="ZINC_FINGER_C2H2_1"/>
    <property type="match status" value="1"/>
</dbReference>
<keyword evidence="8" id="KW-1185">Reference proteome</keyword>
<evidence type="ECO:0000256" key="4">
    <source>
        <dbReference type="ARBA" id="ARBA00022833"/>
    </source>
</evidence>
<dbReference type="PANTHER" id="PTHR24379">
    <property type="entry name" value="KRAB AND ZINC FINGER DOMAIN-CONTAINING"/>
    <property type="match status" value="1"/>
</dbReference>
<organism evidence="7 8">
    <name type="scientific">Dimargaris cristalligena</name>
    <dbReference type="NCBI Taxonomy" id="215637"/>
    <lineage>
        <taxon>Eukaryota</taxon>
        <taxon>Fungi</taxon>
        <taxon>Fungi incertae sedis</taxon>
        <taxon>Zoopagomycota</taxon>
        <taxon>Kickxellomycotina</taxon>
        <taxon>Dimargaritomycetes</taxon>
        <taxon>Dimargaritales</taxon>
        <taxon>Dimargaritaceae</taxon>
        <taxon>Dimargaris</taxon>
    </lineage>
</organism>
<keyword evidence="1" id="KW-0479">Metal-binding</keyword>
<evidence type="ECO:0000313" key="7">
    <source>
        <dbReference type="EMBL" id="RKP36873.1"/>
    </source>
</evidence>
<name>A0A4P9ZTM3_9FUNG</name>
<evidence type="ECO:0000313" key="8">
    <source>
        <dbReference type="Proteomes" id="UP000268162"/>
    </source>
</evidence>
<evidence type="ECO:0000256" key="5">
    <source>
        <dbReference type="PROSITE-ProRule" id="PRU00042"/>
    </source>
</evidence>
<proteinExistence type="predicted"/>
<keyword evidence="3 5" id="KW-0863">Zinc-finger</keyword>
<evidence type="ECO:0000256" key="3">
    <source>
        <dbReference type="ARBA" id="ARBA00022771"/>
    </source>
</evidence>
<dbReference type="Proteomes" id="UP000268162">
    <property type="component" value="Unassembled WGS sequence"/>
</dbReference>
<dbReference type="InterPro" id="IPR036236">
    <property type="entry name" value="Znf_C2H2_sf"/>
</dbReference>
<evidence type="ECO:0000259" key="6">
    <source>
        <dbReference type="PROSITE" id="PS50157"/>
    </source>
</evidence>
<keyword evidence="2" id="KW-0677">Repeat</keyword>
<protein>
    <recommendedName>
        <fullName evidence="6">C2H2-type domain-containing protein</fullName>
    </recommendedName>
</protein>
<evidence type="ECO:0000256" key="1">
    <source>
        <dbReference type="ARBA" id="ARBA00022723"/>
    </source>
</evidence>
<accession>A0A4P9ZTM3</accession>